<dbReference type="InterPro" id="IPR007627">
    <property type="entry name" value="RNA_pol_sigma70_r2"/>
</dbReference>
<evidence type="ECO:0000256" key="4">
    <source>
        <dbReference type="ARBA" id="ARBA00023082"/>
    </source>
</evidence>
<feature type="compositionally biased region" description="Acidic residues" evidence="6">
    <location>
        <begin position="92"/>
        <end position="108"/>
    </location>
</feature>
<dbReference type="Gene3D" id="1.10.1740.10">
    <property type="match status" value="1"/>
</dbReference>
<dbReference type="GO" id="GO:0016987">
    <property type="term" value="F:sigma factor activity"/>
    <property type="evidence" value="ECO:0007669"/>
    <property type="project" value="UniProtKB-KW"/>
</dbReference>
<dbReference type="PANTHER" id="PTHR30173:SF43">
    <property type="entry name" value="ECF RNA POLYMERASE SIGMA FACTOR SIGI-RELATED"/>
    <property type="match status" value="1"/>
</dbReference>
<feature type="domain" description="RNA polymerase sigma factor 70 region 4 type 2" evidence="8">
    <location>
        <begin position="122"/>
        <end position="173"/>
    </location>
</feature>
<organism evidence="9 10">
    <name type="scientific">Micromonospora coxensis</name>
    <dbReference type="NCBI Taxonomy" id="356852"/>
    <lineage>
        <taxon>Bacteria</taxon>
        <taxon>Bacillati</taxon>
        <taxon>Actinomycetota</taxon>
        <taxon>Actinomycetes</taxon>
        <taxon>Micromonosporales</taxon>
        <taxon>Micromonosporaceae</taxon>
        <taxon>Micromonospora</taxon>
    </lineage>
</organism>
<evidence type="ECO:0000256" key="3">
    <source>
        <dbReference type="ARBA" id="ARBA00023015"/>
    </source>
</evidence>
<evidence type="ECO:0000256" key="1">
    <source>
        <dbReference type="ARBA" id="ARBA00010641"/>
    </source>
</evidence>
<evidence type="ECO:0000313" key="10">
    <source>
        <dbReference type="Proteomes" id="UP000198215"/>
    </source>
</evidence>
<feature type="region of interest" description="Disordered" evidence="6">
    <location>
        <begin position="86"/>
        <end position="113"/>
    </location>
</feature>
<dbReference type="NCBIfam" id="TIGR02937">
    <property type="entry name" value="sigma70-ECF"/>
    <property type="match status" value="1"/>
</dbReference>
<dbReference type="AlphaFoldDB" id="A0A1C5IIP1"/>
<comment type="similarity">
    <text evidence="1">Belongs to the sigma-70 factor family. ECF subfamily.</text>
</comment>
<feature type="domain" description="RNA polymerase sigma-70 region 2" evidence="7">
    <location>
        <begin position="23"/>
        <end position="86"/>
    </location>
</feature>
<protein>
    <submittedName>
        <fullName evidence="9">RNA polymerase sigma-70 factor, ECF subfamily</fullName>
    </submittedName>
</protein>
<sequence length="305" mass="32995">MTAVTPGSGRGTMSDVDQLARRFEEHRSRLWAVAYRMLGSRTEAEDAVQDTWLRLSRADADEIDNLAGWLTTAVGRVCLDRLRSRTARPEQPWDDTGVEPEATDADTVDPEREAVRTESVGRALLLVLDTLGPTERFVFVLHDMFAVSFDEIAGVVDRAPAAVRQIASRARRRVQQAEVSPETDPVRQRQVVEAFLAAAREGRFDDLVALLDPHVVLRADAAAVRMGGTAEARGSTVVAGFFNGRAQGAVPAYVDGAPGAVVVVGGKLRIVLSFVVTDRILAVETVADPEVLAALDLEATEVGVR</sequence>
<dbReference type="Proteomes" id="UP000198215">
    <property type="component" value="Chromosome I"/>
</dbReference>
<dbReference type="InterPro" id="IPR013325">
    <property type="entry name" value="RNA_pol_sigma_r2"/>
</dbReference>
<dbReference type="SUPFAM" id="SSF88659">
    <property type="entry name" value="Sigma3 and sigma4 domains of RNA polymerase sigma factors"/>
    <property type="match status" value="1"/>
</dbReference>
<keyword evidence="4" id="KW-0731">Sigma factor</keyword>
<evidence type="ECO:0000256" key="2">
    <source>
        <dbReference type="ARBA" id="ARBA00011344"/>
    </source>
</evidence>
<dbReference type="Gene3D" id="1.10.10.10">
    <property type="entry name" value="Winged helix-like DNA-binding domain superfamily/Winged helix DNA-binding domain"/>
    <property type="match status" value="1"/>
</dbReference>
<dbReference type="InterPro" id="IPR036388">
    <property type="entry name" value="WH-like_DNA-bd_sf"/>
</dbReference>
<dbReference type="Pfam" id="PF04542">
    <property type="entry name" value="Sigma70_r2"/>
    <property type="match status" value="1"/>
</dbReference>
<dbReference type="InterPro" id="IPR052704">
    <property type="entry name" value="ECF_Sigma-70_Domain"/>
</dbReference>
<dbReference type="GO" id="GO:0003677">
    <property type="term" value="F:DNA binding"/>
    <property type="evidence" value="ECO:0007669"/>
    <property type="project" value="InterPro"/>
</dbReference>
<keyword evidence="5" id="KW-0804">Transcription</keyword>
<dbReference type="InterPro" id="IPR013249">
    <property type="entry name" value="RNA_pol_sigma70_r4_t2"/>
</dbReference>
<evidence type="ECO:0000259" key="8">
    <source>
        <dbReference type="Pfam" id="PF08281"/>
    </source>
</evidence>
<evidence type="ECO:0000259" key="7">
    <source>
        <dbReference type="Pfam" id="PF04542"/>
    </source>
</evidence>
<dbReference type="InterPro" id="IPR013324">
    <property type="entry name" value="RNA_pol_sigma_r3/r4-like"/>
</dbReference>
<evidence type="ECO:0000313" key="9">
    <source>
        <dbReference type="EMBL" id="SCG57891.1"/>
    </source>
</evidence>
<dbReference type="Pfam" id="PF08281">
    <property type="entry name" value="Sigma70_r4_2"/>
    <property type="match status" value="1"/>
</dbReference>
<gene>
    <name evidence="9" type="ORF">GA0070614_2831</name>
</gene>
<dbReference type="InterPro" id="IPR014284">
    <property type="entry name" value="RNA_pol_sigma-70_dom"/>
</dbReference>
<dbReference type="PANTHER" id="PTHR30173">
    <property type="entry name" value="SIGMA 19 FACTOR"/>
    <property type="match status" value="1"/>
</dbReference>
<evidence type="ECO:0000256" key="5">
    <source>
        <dbReference type="ARBA" id="ARBA00023163"/>
    </source>
</evidence>
<reference evidence="10" key="1">
    <citation type="submission" date="2016-06" db="EMBL/GenBank/DDBJ databases">
        <authorList>
            <person name="Varghese N."/>
            <person name="Submissions Spin"/>
        </authorList>
    </citation>
    <scope>NUCLEOTIDE SEQUENCE [LARGE SCALE GENOMIC DNA]</scope>
    <source>
        <strain evidence="10">DSM 45161</strain>
    </source>
</reference>
<dbReference type="GO" id="GO:0006352">
    <property type="term" value="P:DNA-templated transcription initiation"/>
    <property type="evidence" value="ECO:0007669"/>
    <property type="project" value="InterPro"/>
</dbReference>
<proteinExistence type="inferred from homology"/>
<accession>A0A1C5IIP1</accession>
<name>A0A1C5IIP1_9ACTN</name>
<keyword evidence="10" id="KW-1185">Reference proteome</keyword>
<keyword evidence="3" id="KW-0805">Transcription regulation</keyword>
<dbReference type="SUPFAM" id="SSF54427">
    <property type="entry name" value="NTF2-like"/>
    <property type="match status" value="1"/>
</dbReference>
<comment type="subunit">
    <text evidence="2">Interacts transiently with the RNA polymerase catalytic core formed by RpoA, RpoB, RpoC and RpoZ (2 alpha, 1 beta, 1 beta' and 1 omega subunit) to form the RNA polymerase holoenzyme that can initiate transcription.</text>
</comment>
<evidence type="ECO:0000256" key="6">
    <source>
        <dbReference type="SAM" id="MobiDB-lite"/>
    </source>
</evidence>
<dbReference type="InterPro" id="IPR032710">
    <property type="entry name" value="NTF2-like_dom_sf"/>
</dbReference>
<dbReference type="SUPFAM" id="SSF88946">
    <property type="entry name" value="Sigma2 domain of RNA polymerase sigma factors"/>
    <property type="match status" value="1"/>
</dbReference>
<dbReference type="EMBL" id="LT607753">
    <property type="protein sequence ID" value="SCG57891.1"/>
    <property type="molecule type" value="Genomic_DNA"/>
</dbReference>